<protein>
    <recommendedName>
        <fullName evidence="3">Partial AB-hydrolase lipase domain-containing protein</fullName>
    </recommendedName>
</protein>
<dbReference type="EMBL" id="JAPTSV010000003">
    <property type="protein sequence ID" value="KAJ1529188.1"/>
    <property type="molecule type" value="Genomic_DNA"/>
</dbReference>
<dbReference type="Proteomes" id="UP001075354">
    <property type="component" value="Chromosome 3"/>
</dbReference>
<evidence type="ECO:0000259" key="3">
    <source>
        <dbReference type="Pfam" id="PF04083"/>
    </source>
</evidence>
<dbReference type="AlphaFoldDB" id="A0AAV7XS03"/>
<comment type="caution">
    <text evidence="4">The sequence shown here is derived from an EMBL/GenBank/DDBJ whole genome shotgun (WGS) entry which is preliminary data.</text>
</comment>
<keyword evidence="5" id="KW-1185">Reference proteome</keyword>
<dbReference type="Pfam" id="PF04083">
    <property type="entry name" value="Abhydro_lipase"/>
    <property type="match status" value="1"/>
</dbReference>
<evidence type="ECO:0000313" key="5">
    <source>
        <dbReference type="Proteomes" id="UP001075354"/>
    </source>
</evidence>
<dbReference type="SUPFAM" id="SSF53474">
    <property type="entry name" value="alpha/beta-Hydrolases"/>
    <property type="match status" value="1"/>
</dbReference>
<feature type="region of interest" description="Disordered" evidence="1">
    <location>
        <begin position="45"/>
        <end position="74"/>
    </location>
</feature>
<evidence type="ECO:0000313" key="4">
    <source>
        <dbReference type="EMBL" id="KAJ1529188.1"/>
    </source>
</evidence>
<accession>A0AAV7XS03</accession>
<dbReference type="InterPro" id="IPR006693">
    <property type="entry name" value="AB_hydrolase_lipase"/>
</dbReference>
<dbReference type="GO" id="GO:0006629">
    <property type="term" value="P:lipid metabolic process"/>
    <property type="evidence" value="ECO:0007669"/>
    <property type="project" value="InterPro"/>
</dbReference>
<dbReference type="InterPro" id="IPR029058">
    <property type="entry name" value="AB_hydrolase_fold"/>
</dbReference>
<dbReference type="Gene3D" id="3.40.50.1820">
    <property type="entry name" value="alpha/beta hydrolase"/>
    <property type="match status" value="1"/>
</dbReference>
<dbReference type="PANTHER" id="PTHR11005">
    <property type="entry name" value="LYSOSOMAL ACID LIPASE-RELATED"/>
    <property type="match status" value="1"/>
</dbReference>
<proteinExistence type="predicted"/>
<sequence length="227" mass="24529">MAPRAPWSRLLLLACAATVLAPLAAAMSSPDADEQHTWWQVKEQETGEQLPRAAVEDTQTAAPQQQQQQQQLGRRSVIGTANLAAEHGYTAENHTVRTADGFLLTLFRLVGPAAPASAASARPPVLLAHALLGSSADFLVLGKGRALDAGFDVWLFNARGTTPSKKHEHLSPAHAKFWDFSWHEIGVLDLPASIDYVLKATNQSQVRVRPVTGIFHDPPLPPGFSKI</sequence>
<reference evidence="4" key="1">
    <citation type="submission" date="2022-12" db="EMBL/GenBank/DDBJ databases">
        <title>Chromosome-level genome assembly of the bean flower thrips Megalurothrips usitatus.</title>
        <authorList>
            <person name="Ma L."/>
            <person name="Liu Q."/>
            <person name="Li H."/>
            <person name="Cai W."/>
        </authorList>
    </citation>
    <scope>NUCLEOTIDE SEQUENCE</scope>
    <source>
        <strain evidence="4">Cailab_2022a</strain>
    </source>
</reference>
<feature type="domain" description="Partial AB-hydrolase lipase" evidence="3">
    <location>
        <begin position="81"/>
        <end position="140"/>
    </location>
</feature>
<organism evidence="4 5">
    <name type="scientific">Megalurothrips usitatus</name>
    <name type="common">bean blossom thrips</name>
    <dbReference type="NCBI Taxonomy" id="439358"/>
    <lineage>
        <taxon>Eukaryota</taxon>
        <taxon>Metazoa</taxon>
        <taxon>Ecdysozoa</taxon>
        <taxon>Arthropoda</taxon>
        <taxon>Hexapoda</taxon>
        <taxon>Insecta</taxon>
        <taxon>Pterygota</taxon>
        <taxon>Neoptera</taxon>
        <taxon>Paraneoptera</taxon>
        <taxon>Thysanoptera</taxon>
        <taxon>Terebrantia</taxon>
        <taxon>Thripoidea</taxon>
        <taxon>Thripidae</taxon>
        <taxon>Megalurothrips</taxon>
    </lineage>
</organism>
<keyword evidence="2" id="KW-0732">Signal</keyword>
<feature type="signal peptide" evidence="2">
    <location>
        <begin position="1"/>
        <end position="26"/>
    </location>
</feature>
<gene>
    <name evidence="4" type="ORF">ONE63_005994</name>
</gene>
<name>A0AAV7XS03_9NEOP</name>
<evidence type="ECO:0000256" key="2">
    <source>
        <dbReference type="SAM" id="SignalP"/>
    </source>
</evidence>
<evidence type="ECO:0000256" key="1">
    <source>
        <dbReference type="SAM" id="MobiDB-lite"/>
    </source>
</evidence>
<feature type="chain" id="PRO_5043720328" description="Partial AB-hydrolase lipase domain-containing protein" evidence="2">
    <location>
        <begin position="27"/>
        <end position="227"/>
    </location>
</feature>